<keyword evidence="2" id="KW-1185">Reference proteome</keyword>
<evidence type="ECO:0000313" key="1">
    <source>
        <dbReference type="EMBL" id="UGS28341.1"/>
    </source>
</evidence>
<dbReference type="Proteomes" id="UP001199642">
    <property type="component" value="Chromosome"/>
</dbReference>
<evidence type="ECO:0000313" key="2">
    <source>
        <dbReference type="Proteomes" id="UP001199642"/>
    </source>
</evidence>
<sequence>MTTDHRDRTPEEQERLNAHMREKPVLGWVLFHSLNARPATRQQVEAFLATAPPEVFVLLDELIAPPAPGLPLDMSDSVFENPIVRGFVGLIRASGGRR</sequence>
<organism evidence="1 2">
    <name type="scientific">Microbacterium resistens</name>
    <dbReference type="NCBI Taxonomy" id="156977"/>
    <lineage>
        <taxon>Bacteria</taxon>
        <taxon>Bacillati</taxon>
        <taxon>Actinomycetota</taxon>
        <taxon>Actinomycetes</taxon>
        <taxon>Micrococcales</taxon>
        <taxon>Microbacteriaceae</taxon>
        <taxon>Microbacterium</taxon>
    </lineage>
</organism>
<accession>A0ABY3RWU0</accession>
<proteinExistence type="predicted"/>
<protein>
    <submittedName>
        <fullName evidence="1">Uncharacterized protein</fullName>
    </submittedName>
</protein>
<reference evidence="1 2" key="1">
    <citation type="submission" date="2023-01" db="EMBL/GenBank/DDBJ databases">
        <title>Characterization of estradiol degrading bacteria Microbacterium sp. MZT7 and reveal degrading genes through genome analysis.</title>
        <authorList>
            <person name="Hao P."/>
            <person name="Gao Y."/>
        </authorList>
    </citation>
    <scope>NUCLEOTIDE SEQUENCE [LARGE SCALE GENOMIC DNA]</scope>
    <source>
        <strain evidence="1 2">MZT7</strain>
    </source>
</reference>
<dbReference type="RefSeq" id="WP_231821455.1">
    <property type="nucleotide sequence ID" value="NZ_CP082781.1"/>
</dbReference>
<name>A0ABY3RWU0_9MICO</name>
<gene>
    <name evidence="1" type="ORF">K8F61_09370</name>
</gene>
<dbReference type="EMBL" id="CP082781">
    <property type="protein sequence ID" value="UGS28341.1"/>
    <property type="molecule type" value="Genomic_DNA"/>
</dbReference>